<evidence type="ECO:0000256" key="1">
    <source>
        <dbReference type="SAM" id="MobiDB-lite"/>
    </source>
</evidence>
<dbReference type="Proteomes" id="UP001155840">
    <property type="component" value="Unassembled WGS sequence"/>
</dbReference>
<keyword evidence="3" id="KW-1185">Reference proteome</keyword>
<evidence type="ECO:0000313" key="3">
    <source>
        <dbReference type="Proteomes" id="UP001155840"/>
    </source>
</evidence>
<dbReference type="AlphaFoldDB" id="A0AA43ZKA0"/>
<protein>
    <submittedName>
        <fullName evidence="2">Uncharacterized protein</fullName>
    </submittedName>
</protein>
<name>A0AA43ZKA0_9HYPH</name>
<dbReference type="EMBL" id="JAANCM010000016">
    <property type="protein sequence ID" value="NHT78570.1"/>
    <property type="molecule type" value="Genomic_DNA"/>
</dbReference>
<sequence>MCRNRQHHHRDPTAAQVRGDIQAGKTGDIRQGFDPAAAPLETDGEAAGTPLSSEQARLAIKTQRSLVGDDQTDFDTAMRAPGSMKTVPQGKVSAGFLVRLIGSLLVST</sequence>
<reference evidence="2" key="1">
    <citation type="submission" date="2020-03" db="EMBL/GenBank/DDBJ databases">
        <title>Ferranicluibacter endophyticum gen. nov., sp. nov., a new genus isolated from Rubus ulmifolius Schott. stem.</title>
        <authorList>
            <person name="Roca-Couso R."/>
            <person name="Flores-Felix J.D."/>
            <person name="Igual J.M."/>
            <person name="Rivas R."/>
        </authorList>
    </citation>
    <scope>NUCLEOTIDE SEQUENCE</scope>
    <source>
        <strain evidence="2">CRRU44</strain>
    </source>
</reference>
<feature type="region of interest" description="Disordered" evidence="1">
    <location>
        <begin position="1"/>
        <end position="51"/>
    </location>
</feature>
<proteinExistence type="predicted"/>
<gene>
    <name evidence="2" type="ORF">G8E10_22965</name>
</gene>
<evidence type="ECO:0000313" key="2">
    <source>
        <dbReference type="EMBL" id="NHT78570.1"/>
    </source>
</evidence>
<dbReference type="RefSeq" id="WP_167130793.1">
    <property type="nucleotide sequence ID" value="NZ_JAANCM010000016.1"/>
</dbReference>
<comment type="caution">
    <text evidence="2">The sequence shown here is derived from an EMBL/GenBank/DDBJ whole genome shotgun (WGS) entry which is preliminary data.</text>
</comment>
<organism evidence="2 3">
    <name type="scientific">Ferranicluibacter rubi</name>
    <dbReference type="NCBI Taxonomy" id="2715133"/>
    <lineage>
        <taxon>Bacteria</taxon>
        <taxon>Pseudomonadati</taxon>
        <taxon>Pseudomonadota</taxon>
        <taxon>Alphaproteobacteria</taxon>
        <taxon>Hyphomicrobiales</taxon>
        <taxon>Rhizobiaceae</taxon>
        <taxon>Ferranicluibacter</taxon>
    </lineage>
</organism>
<feature type="compositionally biased region" description="Basic residues" evidence="1">
    <location>
        <begin position="1"/>
        <end position="10"/>
    </location>
</feature>
<accession>A0AA43ZKA0</accession>